<dbReference type="GeneID" id="111019655"/>
<evidence type="ECO:0000256" key="4">
    <source>
        <dbReference type="RuleBase" id="RU361153"/>
    </source>
</evidence>
<evidence type="ECO:0000256" key="5">
    <source>
        <dbReference type="SAM" id="SignalP"/>
    </source>
</evidence>
<comment type="similarity">
    <text evidence="1 4">Belongs to the glycosyl hydrolase 5 (cellulase A) family.</text>
</comment>
<dbReference type="AlphaFoldDB" id="A0A6J1DEB6"/>
<dbReference type="GO" id="GO:0004553">
    <property type="term" value="F:hydrolase activity, hydrolyzing O-glycosyl compounds"/>
    <property type="evidence" value="ECO:0007669"/>
    <property type="project" value="InterPro"/>
</dbReference>
<evidence type="ECO:0000313" key="7">
    <source>
        <dbReference type="Proteomes" id="UP000504603"/>
    </source>
</evidence>
<dbReference type="InterPro" id="IPR035992">
    <property type="entry name" value="Ricin_B-like_lectins"/>
</dbReference>
<feature type="signal peptide" evidence="5">
    <location>
        <begin position="1"/>
        <end position="23"/>
    </location>
</feature>
<dbReference type="KEGG" id="mcha:111019655"/>
<feature type="chain" id="PRO_5026733388" evidence="5">
    <location>
        <begin position="24"/>
        <end position="561"/>
    </location>
</feature>
<keyword evidence="2 4" id="KW-0378">Hydrolase</keyword>
<proteinExistence type="inferred from homology"/>
<dbReference type="SUPFAM" id="SSF51445">
    <property type="entry name" value="(Trans)glycosidases"/>
    <property type="match status" value="1"/>
</dbReference>
<dbReference type="PANTHER" id="PTHR31263:SF44">
    <property type="entry name" value="OS04G0481200 PROTEIN"/>
    <property type="match status" value="1"/>
</dbReference>
<dbReference type="RefSeq" id="XP_022151747.1">
    <property type="nucleotide sequence ID" value="XM_022296055.1"/>
</dbReference>
<dbReference type="OrthoDB" id="442731at2759"/>
<reference evidence="8" key="1">
    <citation type="submission" date="2025-08" db="UniProtKB">
        <authorList>
            <consortium name="RefSeq"/>
        </authorList>
    </citation>
    <scope>IDENTIFICATION</scope>
    <source>
        <strain evidence="8">OHB3-1</strain>
    </source>
</reference>
<evidence type="ECO:0000256" key="3">
    <source>
        <dbReference type="ARBA" id="ARBA00023295"/>
    </source>
</evidence>
<dbReference type="Gene3D" id="3.20.20.80">
    <property type="entry name" value="Glycosidases"/>
    <property type="match status" value="1"/>
</dbReference>
<evidence type="ECO:0000256" key="2">
    <source>
        <dbReference type="ARBA" id="ARBA00022801"/>
    </source>
</evidence>
<keyword evidence="7" id="KW-1185">Reference proteome</keyword>
<dbReference type="GO" id="GO:0000272">
    <property type="term" value="P:polysaccharide catabolic process"/>
    <property type="evidence" value="ECO:0007669"/>
    <property type="project" value="InterPro"/>
</dbReference>
<dbReference type="InterPro" id="IPR017853">
    <property type="entry name" value="GH"/>
</dbReference>
<organism evidence="7 8">
    <name type="scientific">Momordica charantia</name>
    <name type="common">Bitter gourd</name>
    <name type="synonym">Balsam pear</name>
    <dbReference type="NCBI Taxonomy" id="3673"/>
    <lineage>
        <taxon>Eukaryota</taxon>
        <taxon>Viridiplantae</taxon>
        <taxon>Streptophyta</taxon>
        <taxon>Embryophyta</taxon>
        <taxon>Tracheophyta</taxon>
        <taxon>Spermatophyta</taxon>
        <taxon>Magnoliopsida</taxon>
        <taxon>eudicotyledons</taxon>
        <taxon>Gunneridae</taxon>
        <taxon>Pentapetalae</taxon>
        <taxon>rosids</taxon>
        <taxon>fabids</taxon>
        <taxon>Cucurbitales</taxon>
        <taxon>Cucurbitaceae</taxon>
        <taxon>Momordiceae</taxon>
        <taxon>Momordica</taxon>
    </lineage>
</organism>
<dbReference type="Pfam" id="PF00150">
    <property type="entry name" value="Cellulase"/>
    <property type="match status" value="1"/>
</dbReference>
<accession>A0A6J1DEB6</accession>
<evidence type="ECO:0000313" key="8">
    <source>
        <dbReference type="RefSeq" id="XP_022151747.1"/>
    </source>
</evidence>
<gene>
    <name evidence="8" type="primary">LOC111019655</name>
</gene>
<protein>
    <submittedName>
        <fullName evidence="8">Uncharacterized protein LOC111019655</fullName>
    </submittedName>
</protein>
<dbReference type="Proteomes" id="UP000504603">
    <property type="component" value="Unplaced"/>
</dbReference>
<keyword evidence="3 4" id="KW-0326">Glycosidase</keyword>
<name>A0A6J1DEB6_MOMCH</name>
<dbReference type="InterPro" id="IPR001547">
    <property type="entry name" value="Glyco_hydro_5"/>
</dbReference>
<sequence length="561" mass="62079">MVIVRRGFISIAFVAAVWLHAAGLPLHTDSRWIVDEGGDRVKLRCVNWVSHLEAVVAEGLSKQPIEEISKRIASLGFNCVRLTWPLFLATNDSLASLTVRQSFQRLGLPESIAGIQANNPSIVDLPLIKAFQAVVEGLGEAEVMVILDNHISKPGWCCSNFDGNGFFGDQYFNPETWIKGLTRMAAMFNGVAHVVGMSLRNELRGPKQNVNDWYRYMQRGAEAVHSANPDVLVILSGLNYDKDLSFLNNPNQPMNLTFTAKLVYEVHWYGFSDGSSWASGNPNQVCGRVVNNLMKMSGFLLDQGMPLFLSEFGVDQRGTNLNDNRYLSCFLATAAELDLDWALWTLVGSYYLREGVVGLNEYYGILDWNWCGVRNSSFLQRISALQSSFQGPGITETRPYKLIFHPSTGLCVVRKSLLDPLKLGPCAESDPWYYSPQKILTIKGTYFCIQAEEMGKQAKMGIICTLSNSRWDMISDSKMHISSRASNGSTVCLDVDPTTNVVVTNACKCLARDSACDPSSQWFKLVNSTRSLGTARSMISAVGSTLADVVPNFMELAYGSI</sequence>
<keyword evidence="5" id="KW-0732">Signal</keyword>
<dbReference type="PANTHER" id="PTHR31263">
    <property type="entry name" value="CELLULASE FAMILY PROTEIN (AFU_ORTHOLOGUE AFUA_5G14560)"/>
    <property type="match status" value="1"/>
</dbReference>
<evidence type="ECO:0000259" key="6">
    <source>
        <dbReference type="Pfam" id="PF00150"/>
    </source>
</evidence>
<evidence type="ECO:0000256" key="1">
    <source>
        <dbReference type="ARBA" id="ARBA00005641"/>
    </source>
</evidence>
<dbReference type="SUPFAM" id="SSF50370">
    <property type="entry name" value="Ricin B-like lectins"/>
    <property type="match status" value="1"/>
</dbReference>
<feature type="domain" description="Glycoside hydrolase family 5" evidence="6">
    <location>
        <begin position="64"/>
        <end position="346"/>
    </location>
</feature>